<keyword evidence="1" id="KW-0732">Signal</keyword>
<evidence type="ECO:0000313" key="2">
    <source>
        <dbReference type="EMBL" id="MCM2564196.1"/>
    </source>
</evidence>
<proteinExistence type="predicted"/>
<keyword evidence="3" id="KW-1185">Reference proteome</keyword>
<dbReference type="RefSeq" id="WP_251348229.1">
    <property type="nucleotide sequence ID" value="NZ_JAMQGR010000001.1"/>
</dbReference>
<dbReference type="EMBL" id="JAMQGR010000001">
    <property type="protein sequence ID" value="MCM2564196.1"/>
    <property type="molecule type" value="Genomic_DNA"/>
</dbReference>
<evidence type="ECO:0000313" key="3">
    <source>
        <dbReference type="Proteomes" id="UP001202243"/>
    </source>
</evidence>
<gene>
    <name evidence="2" type="ORF">NCG91_01175</name>
</gene>
<comment type="caution">
    <text evidence="2">The sequence shown here is derived from an EMBL/GenBank/DDBJ whole genome shotgun (WGS) entry which is preliminary data.</text>
</comment>
<accession>A0ABT0WMU0</accession>
<reference evidence="2 3" key="1">
    <citation type="submission" date="2022-06" db="EMBL/GenBank/DDBJ databases">
        <title>Janthinobacterium kumbetensis sp. nov., isolated from spring water in Turkey.</title>
        <authorList>
            <person name="Inan Bektas K."/>
            <person name="Belduz A.A."/>
            <person name="Canakci S."/>
            <person name="Nalcaoglu A."/>
            <person name="Ceylan E."/>
            <person name="Kati H."/>
        </authorList>
    </citation>
    <scope>NUCLEOTIDE SEQUENCE [LARGE SCALE GENOMIC DNA]</scope>
    <source>
        <strain evidence="2 3">GK</strain>
    </source>
</reference>
<evidence type="ECO:0000256" key="1">
    <source>
        <dbReference type="SAM" id="SignalP"/>
    </source>
</evidence>
<feature type="chain" id="PRO_5046584839" evidence="1">
    <location>
        <begin position="24"/>
        <end position="442"/>
    </location>
</feature>
<name>A0ABT0WMU0_9BURK</name>
<dbReference type="Proteomes" id="UP001202243">
    <property type="component" value="Unassembled WGS sequence"/>
</dbReference>
<organism evidence="2 3">
    <name type="scientific">Janthinobacterium kumbetense</name>
    <dbReference type="NCBI Taxonomy" id="2950280"/>
    <lineage>
        <taxon>Bacteria</taxon>
        <taxon>Pseudomonadati</taxon>
        <taxon>Pseudomonadota</taxon>
        <taxon>Betaproteobacteria</taxon>
        <taxon>Burkholderiales</taxon>
        <taxon>Oxalobacteraceae</taxon>
        <taxon>Janthinobacterium</taxon>
    </lineage>
</organism>
<sequence length="442" mass="49034">MKQFLALPTLAAFSLFALLTACAVKPAQKEDGLPKTTVQAPFRAQVVGLQWLNPLQRLDYPTEWQLLWTLGLAKPNKNDDMVRTDPRGFSTLQAVAPIAHDINGRETFKGYHHKYLLELMTNFHDIYFSSPTYFYHVYPKDQKQNWRELAGIRVEYALPDEKFDLAEVHQFTQQTITDTFSIGNVNFPTLWTRATPPDVRITLGGNNAGFTSLKAALAYLEAHPKETVWVMNWDAPSRPKTMQINENLVLLVLAGPDYKTERAALAWIGYPATRKVADFEAGKDKPPRAVQAWQAVFAEAARHGGKTEEDIGYVIHDASKNLPSSSDRLGQLAQALTLEVPGFDFLPQTFNTPALLGEMGAGTALTNVALGIAHANHVGKPVLVAGTSDPDGVTGVLVLPPATVRPIAHDKPWFRARGENNAYLPWWGIRHDTADNLQGYSK</sequence>
<dbReference type="PROSITE" id="PS51257">
    <property type="entry name" value="PROKAR_LIPOPROTEIN"/>
    <property type="match status" value="1"/>
</dbReference>
<feature type="signal peptide" evidence="1">
    <location>
        <begin position="1"/>
        <end position="23"/>
    </location>
</feature>
<protein>
    <submittedName>
        <fullName evidence="2">Virulence factor</fullName>
    </submittedName>
</protein>